<evidence type="ECO:0000313" key="2">
    <source>
        <dbReference type="EMBL" id="MEC7051355.1"/>
    </source>
</evidence>
<protein>
    <recommendedName>
        <fullName evidence="4">DUF3592 domain-containing protein</fullName>
    </recommendedName>
</protein>
<sequence length="193" mass="21434">MAKKKRRPANGYQLPPHVERARQAARAAEWKPRPKPPQRRVILSGFGMSLLCLGMTAVFWFPAHALAEDLRSRGVTSAATVVAVDSNPKYVKVRLVSGPRAGEEVKVSDYAGMYPDVHRDEAILVTYDAQQPTRVLSRAWVEDPPANLPAYGTSALSVLCLSLTTAAVIRRLRILRSEPRPGKAEPVRWRVCR</sequence>
<keyword evidence="1" id="KW-0472">Membrane</keyword>
<accession>A0ABU6LPD2</accession>
<dbReference type="Proteomes" id="UP001353952">
    <property type="component" value="Unassembled WGS sequence"/>
</dbReference>
<dbReference type="RefSeq" id="WP_191848642.1">
    <property type="nucleotide sequence ID" value="NZ_BMUO01000015.1"/>
</dbReference>
<feature type="transmembrane region" description="Helical" evidence="1">
    <location>
        <begin position="41"/>
        <end position="61"/>
    </location>
</feature>
<keyword evidence="1" id="KW-0812">Transmembrane</keyword>
<dbReference type="EMBL" id="JAYXNZ010000002">
    <property type="protein sequence ID" value="MEC7051355.1"/>
    <property type="molecule type" value="Genomic_DNA"/>
</dbReference>
<evidence type="ECO:0000313" key="3">
    <source>
        <dbReference type="Proteomes" id="UP001353952"/>
    </source>
</evidence>
<organism evidence="2 3">
    <name type="scientific">Streptomyces violaceochromogenes</name>
    <dbReference type="NCBI Taxonomy" id="67377"/>
    <lineage>
        <taxon>Bacteria</taxon>
        <taxon>Bacillati</taxon>
        <taxon>Actinomycetota</taxon>
        <taxon>Actinomycetes</taxon>
        <taxon>Kitasatosporales</taxon>
        <taxon>Streptomycetaceae</taxon>
        <taxon>Streptomyces</taxon>
    </lineage>
</organism>
<keyword evidence="1" id="KW-1133">Transmembrane helix</keyword>
<evidence type="ECO:0000256" key="1">
    <source>
        <dbReference type="SAM" id="Phobius"/>
    </source>
</evidence>
<comment type="caution">
    <text evidence="2">The sequence shown here is derived from an EMBL/GenBank/DDBJ whole genome shotgun (WGS) entry which is preliminary data.</text>
</comment>
<proteinExistence type="predicted"/>
<evidence type="ECO:0008006" key="4">
    <source>
        <dbReference type="Google" id="ProtNLM"/>
    </source>
</evidence>
<gene>
    <name evidence="2" type="ORF">RFN57_03410</name>
</gene>
<reference evidence="2 3" key="1">
    <citation type="submission" date="2024-01" db="EMBL/GenBank/DDBJ databases">
        <title>Genome analysis.</title>
        <authorList>
            <person name="Zhang K."/>
        </authorList>
    </citation>
    <scope>NUCLEOTIDE SEQUENCE [LARGE SCALE GENOMIC DNA]</scope>
    <source>
        <strain evidence="2 3">CGMCC 4.1753</strain>
    </source>
</reference>
<name>A0ABU6LPD2_9ACTN</name>
<keyword evidence="3" id="KW-1185">Reference proteome</keyword>